<name>A0A846JZB2_CLOBO</name>
<dbReference type="EMBL" id="SWVK01000020">
    <property type="protein sequence ID" value="NFN36221.1"/>
    <property type="molecule type" value="Genomic_DNA"/>
</dbReference>
<organism evidence="1 2">
    <name type="scientific">Clostridium botulinum</name>
    <dbReference type="NCBI Taxonomy" id="1491"/>
    <lineage>
        <taxon>Bacteria</taxon>
        <taxon>Bacillati</taxon>
        <taxon>Bacillota</taxon>
        <taxon>Clostridia</taxon>
        <taxon>Eubacteriales</taxon>
        <taxon>Clostridiaceae</taxon>
        <taxon>Clostridium</taxon>
    </lineage>
</organism>
<protein>
    <submittedName>
        <fullName evidence="1">Uncharacterized protein</fullName>
    </submittedName>
</protein>
<reference evidence="1 2" key="1">
    <citation type="submission" date="2019-04" db="EMBL/GenBank/DDBJ databases">
        <title>Genome sequencing of Clostridium botulinum Groups I-IV and Clostridium butyricum.</title>
        <authorList>
            <person name="Brunt J."/>
            <person name="Van Vliet A.H.M."/>
            <person name="Stringer S.C."/>
            <person name="Carter A.T."/>
            <person name="Peck M.W."/>
        </authorList>
    </citation>
    <scope>NUCLEOTIDE SEQUENCE [LARGE SCALE GENOMIC DNA]</scope>
    <source>
        <strain evidence="1 2">CB-K-33E</strain>
    </source>
</reference>
<dbReference type="AlphaFoldDB" id="A0A846JZB2"/>
<accession>A0A846JZB2</accession>
<evidence type="ECO:0000313" key="2">
    <source>
        <dbReference type="Proteomes" id="UP000473681"/>
    </source>
</evidence>
<sequence>MSKSIIKINGKIDKILKTNKDGSAVVLFKNENEDIFNLQSSIIMVEITKRQWRNFKNLPDILDLYLNIYGKFEIRTLKENKTYIYVKSIAIKKVGLKEQKQILDHDDKIDKHYKQDVYFQQRDYDNMWFKRLEEIEFQDVDINNVKLVEKTHLNSRISIFNIKNMSNYKDLTPIAIRKNEEGTYELIAGLKTFIVAKLFSRNVKAYITDLDRESFKEKYSLTI</sequence>
<dbReference type="RefSeq" id="WP_053342066.1">
    <property type="nucleotide sequence ID" value="NZ_LFPD01000007.1"/>
</dbReference>
<evidence type="ECO:0000313" key="1">
    <source>
        <dbReference type="EMBL" id="NFN36221.1"/>
    </source>
</evidence>
<comment type="caution">
    <text evidence="1">The sequence shown here is derived from an EMBL/GenBank/DDBJ whole genome shotgun (WGS) entry which is preliminary data.</text>
</comment>
<proteinExistence type="predicted"/>
<dbReference type="Proteomes" id="UP000473681">
    <property type="component" value="Unassembled WGS sequence"/>
</dbReference>
<gene>
    <name evidence="1" type="ORF">FDB51_14080</name>
</gene>